<dbReference type="Pfam" id="PF00392">
    <property type="entry name" value="GntR"/>
    <property type="match status" value="1"/>
</dbReference>
<dbReference type="PROSITE" id="PS50949">
    <property type="entry name" value="HTH_GNTR"/>
    <property type="match status" value="1"/>
</dbReference>
<proteinExistence type="predicted"/>
<organism evidence="5 6">
    <name type="scientific">Tsukamurella asaccharolytica</name>
    <dbReference type="NCBI Taxonomy" id="2592067"/>
    <lineage>
        <taxon>Bacteria</taxon>
        <taxon>Bacillati</taxon>
        <taxon>Actinomycetota</taxon>
        <taxon>Actinomycetes</taxon>
        <taxon>Mycobacteriales</taxon>
        <taxon>Tsukamurellaceae</taxon>
        <taxon>Tsukamurella</taxon>
    </lineage>
</organism>
<dbReference type="GO" id="GO:0003677">
    <property type="term" value="F:DNA binding"/>
    <property type="evidence" value="ECO:0007669"/>
    <property type="project" value="UniProtKB-KW"/>
</dbReference>
<name>A0A5C5R7F2_9ACTN</name>
<dbReference type="SMART" id="SM00345">
    <property type="entry name" value="HTH_GNTR"/>
    <property type="match status" value="1"/>
</dbReference>
<evidence type="ECO:0000313" key="6">
    <source>
        <dbReference type="Proteomes" id="UP000317291"/>
    </source>
</evidence>
<dbReference type="GO" id="GO:0003700">
    <property type="term" value="F:DNA-binding transcription factor activity"/>
    <property type="evidence" value="ECO:0007669"/>
    <property type="project" value="InterPro"/>
</dbReference>
<dbReference type="OrthoDB" id="4307011at2"/>
<dbReference type="PANTHER" id="PTHR38445:SF9">
    <property type="entry name" value="HTH-TYPE TRANSCRIPTIONAL REPRESSOR YTRA"/>
    <property type="match status" value="1"/>
</dbReference>
<protein>
    <submittedName>
        <fullName evidence="5">GntR family transcriptional regulator</fullName>
    </submittedName>
</protein>
<evidence type="ECO:0000256" key="1">
    <source>
        <dbReference type="ARBA" id="ARBA00023015"/>
    </source>
</evidence>
<keyword evidence="1" id="KW-0805">Transcription regulation</keyword>
<dbReference type="InterPro" id="IPR036388">
    <property type="entry name" value="WH-like_DNA-bd_sf"/>
</dbReference>
<evidence type="ECO:0000313" key="5">
    <source>
        <dbReference type="EMBL" id="TWS18055.1"/>
    </source>
</evidence>
<dbReference type="Proteomes" id="UP000317291">
    <property type="component" value="Unassembled WGS sequence"/>
</dbReference>
<gene>
    <name evidence="5" type="ORF">FK529_17100</name>
</gene>
<accession>A0A5C5R7F2</accession>
<dbReference type="AlphaFoldDB" id="A0A5C5R7F2"/>
<dbReference type="PANTHER" id="PTHR38445">
    <property type="entry name" value="HTH-TYPE TRANSCRIPTIONAL REPRESSOR YTRA"/>
    <property type="match status" value="1"/>
</dbReference>
<comment type="caution">
    <text evidence="5">The sequence shown here is derived from an EMBL/GenBank/DDBJ whole genome shotgun (WGS) entry which is preliminary data.</text>
</comment>
<keyword evidence="3" id="KW-0804">Transcription</keyword>
<dbReference type="Gene3D" id="1.10.10.10">
    <property type="entry name" value="Winged helix-like DNA-binding domain superfamily/Winged helix DNA-binding domain"/>
    <property type="match status" value="1"/>
</dbReference>
<dbReference type="InterPro" id="IPR036390">
    <property type="entry name" value="WH_DNA-bd_sf"/>
</dbReference>
<evidence type="ECO:0000259" key="4">
    <source>
        <dbReference type="PROSITE" id="PS50949"/>
    </source>
</evidence>
<keyword evidence="6" id="KW-1185">Reference proteome</keyword>
<keyword evidence="2" id="KW-0238">DNA-binding</keyword>
<dbReference type="RefSeq" id="WP_146563455.1">
    <property type="nucleotide sequence ID" value="NZ_VIGW01000013.1"/>
</dbReference>
<evidence type="ECO:0000256" key="2">
    <source>
        <dbReference type="ARBA" id="ARBA00023125"/>
    </source>
</evidence>
<sequence>MTAGITIDPASPVPPFEQIRQQIVALVGVGALSAGERLPTVRQLASDLRLAPGTVSRAYQELEREGWIVTRRGAGTRVADPTPLGSREAGEAAAQHAVDELVRGLVRGGVPAEVITRVLRAAADELDRVV</sequence>
<dbReference type="EMBL" id="VIGW01000013">
    <property type="protein sequence ID" value="TWS18055.1"/>
    <property type="molecule type" value="Genomic_DNA"/>
</dbReference>
<evidence type="ECO:0000256" key="3">
    <source>
        <dbReference type="ARBA" id="ARBA00023163"/>
    </source>
</evidence>
<dbReference type="InterPro" id="IPR000524">
    <property type="entry name" value="Tscrpt_reg_HTH_GntR"/>
</dbReference>
<reference evidence="5 6" key="1">
    <citation type="submission" date="2019-06" db="EMBL/GenBank/DDBJ databases">
        <title>Tsukamurella conjunctivitidis sp. nov., Tsukamurella assacharolytica sp. nov. and Tsukamurella sputae sp. nov. isolated from patients with conjunctivitis, bacteraemia (lymphoma) and respiratory infection (sputum) in Hong Kong.</title>
        <authorList>
            <person name="Teng J.L.L."/>
            <person name="Lee H.H."/>
            <person name="Fong J.Y.H."/>
            <person name="Fok K.M.N."/>
            <person name="Lau S.K.P."/>
            <person name="Woo P.C.Y."/>
        </authorList>
    </citation>
    <scope>NUCLEOTIDE SEQUENCE [LARGE SCALE GENOMIC DNA]</scope>
    <source>
        <strain evidence="5 6">HKU71</strain>
    </source>
</reference>
<feature type="domain" description="HTH gntR-type" evidence="4">
    <location>
        <begin position="13"/>
        <end position="81"/>
    </location>
</feature>
<dbReference type="CDD" id="cd07377">
    <property type="entry name" value="WHTH_GntR"/>
    <property type="match status" value="1"/>
</dbReference>
<dbReference type="SUPFAM" id="SSF46785">
    <property type="entry name" value="Winged helix' DNA-binding domain"/>
    <property type="match status" value="1"/>
</dbReference>